<sequence>MNAKTLSHKYQFLSLSSLPTYYYIILHNIYTSVYKIVSHIRLQNLSVAAKIERKALGYSQCICLVVDQCIYSEQTRKNIVLYITINALQNDGAQRYTQSPI</sequence>
<organism evidence="2 3">
    <name type="scientific">Vigna mungo</name>
    <name type="common">Black gram</name>
    <name type="synonym">Phaseolus mungo</name>
    <dbReference type="NCBI Taxonomy" id="3915"/>
    <lineage>
        <taxon>Eukaryota</taxon>
        <taxon>Viridiplantae</taxon>
        <taxon>Streptophyta</taxon>
        <taxon>Embryophyta</taxon>
        <taxon>Tracheophyta</taxon>
        <taxon>Spermatophyta</taxon>
        <taxon>Magnoliopsida</taxon>
        <taxon>eudicotyledons</taxon>
        <taxon>Gunneridae</taxon>
        <taxon>Pentapetalae</taxon>
        <taxon>rosids</taxon>
        <taxon>fabids</taxon>
        <taxon>Fabales</taxon>
        <taxon>Fabaceae</taxon>
        <taxon>Papilionoideae</taxon>
        <taxon>50 kb inversion clade</taxon>
        <taxon>NPAAA clade</taxon>
        <taxon>indigoferoid/millettioid clade</taxon>
        <taxon>Phaseoleae</taxon>
        <taxon>Vigna</taxon>
    </lineage>
</organism>
<keyword evidence="1" id="KW-0472">Membrane</keyword>
<keyword evidence="1" id="KW-0812">Transmembrane</keyword>
<dbReference type="Proteomes" id="UP001374535">
    <property type="component" value="Chromosome 4"/>
</dbReference>
<reference evidence="2 3" key="1">
    <citation type="journal article" date="2023" name="Life. Sci Alliance">
        <title>Evolutionary insights into 3D genome organization and epigenetic landscape of Vigna mungo.</title>
        <authorList>
            <person name="Junaid A."/>
            <person name="Singh B."/>
            <person name="Bhatia S."/>
        </authorList>
    </citation>
    <scope>NUCLEOTIDE SEQUENCE [LARGE SCALE GENOMIC DNA]</scope>
    <source>
        <strain evidence="2">Urdbean</strain>
    </source>
</reference>
<feature type="transmembrane region" description="Helical" evidence="1">
    <location>
        <begin position="20"/>
        <end position="37"/>
    </location>
</feature>
<protein>
    <submittedName>
        <fullName evidence="2">Uncharacterized protein</fullName>
    </submittedName>
</protein>
<evidence type="ECO:0000313" key="3">
    <source>
        <dbReference type="Proteomes" id="UP001374535"/>
    </source>
</evidence>
<keyword evidence="3" id="KW-1185">Reference proteome</keyword>
<evidence type="ECO:0000256" key="1">
    <source>
        <dbReference type="SAM" id="Phobius"/>
    </source>
</evidence>
<name>A0AAQ3NX52_VIGMU</name>
<proteinExistence type="predicted"/>
<evidence type="ECO:0000313" key="2">
    <source>
        <dbReference type="EMBL" id="WVZ15983.1"/>
    </source>
</evidence>
<keyword evidence="1" id="KW-1133">Transmembrane helix</keyword>
<dbReference type="AlphaFoldDB" id="A0AAQ3NX52"/>
<dbReference type="EMBL" id="CP144697">
    <property type="protein sequence ID" value="WVZ15983.1"/>
    <property type="molecule type" value="Genomic_DNA"/>
</dbReference>
<accession>A0AAQ3NX52</accession>
<gene>
    <name evidence="2" type="ORF">V8G54_013549</name>
</gene>